<dbReference type="PANTHER" id="PTHR12001:SF85">
    <property type="entry name" value="SHORT CHAIN ISOPRENYL DIPHOSPHATE SYNTHASE"/>
    <property type="match status" value="1"/>
</dbReference>
<keyword evidence="8" id="KW-1185">Reference proteome</keyword>
<proteinExistence type="inferred from homology"/>
<organism evidence="7 8">
    <name type="scientific">Saccharicrinis fermentans DSM 9555 = JCM 21142</name>
    <dbReference type="NCBI Taxonomy" id="869213"/>
    <lineage>
        <taxon>Bacteria</taxon>
        <taxon>Pseudomonadati</taxon>
        <taxon>Bacteroidota</taxon>
        <taxon>Bacteroidia</taxon>
        <taxon>Marinilabiliales</taxon>
        <taxon>Marinilabiliaceae</taxon>
        <taxon>Saccharicrinis</taxon>
    </lineage>
</organism>
<comment type="caution">
    <text evidence="7">The sequence shown here is derived from an EMBL/GenBank/DDBJ whole genome shotgun (WGS) entry which is preliminary data.</text>
</comment>
<dbReference type="PANTHER" id="PTHR12001">
    <property type="entry name" value="GERANYLGERANYL PYROPHOSPHATE SYNTHASE"/>
    <property type="match status" value="1"/>
</dbReference>
<dbReference type="STRING" id="869213.GCA_000517085_03567"/>
<dbReference type="SUPFAM" id="SSF48576">
    <property type="entry name" value="Terpenoid synthases"/>
    <property type="match status" value="1"/>
</dbReference>
<dbReference type="Pfam" id="PF00348">
    <property type="entry name" value="polyprenyl_synt"/>
    <property type="match status" value="1"/>
</dbReference>
<dbReference type="SFLD" id="SFLDS00005">
    <property type="entry name" value="Isoprenoid_Synthase_Type_I"/>
    <property type="match status" value="1"/>
</dbReference>
<dbReference type="InterPro" id="IPR033749">
    <property type="entry name" value="Polyprenyl_synt_CS"/>
</dbReference>
<dbReference type="RefSeq" id="WP_027472954.1">
    <property type="nucleotide sequence ID" value="NZ_BAMD01000003.1"/>
</dbReference>
<sequence>MLNIKETQQLVNAELKKINFTTEPLALYAPIEYTLAQGGKRIRPVLCLMAAQLFGHAPQKVIYPALGLEIFHNFTLLHDDIMDNAEVRRNNPTVHKKWDTNTAILSGDAMMIKAHQFICNCEDSKLPKVITLFNEVALGVCEGQQYDMEFETRKDVSVEDYIKMISLKTAILLAGSLKMGAILANASEEEADLIYQFGMNIGLAFQLQDDYLDTFGNQDTFGKKIGGDIIANKKTFLLLTALKKAEKEDKRNLINWITVEHDNHNLKIEEVKKIYQKLAVDTDSKNKMNEYYEKAIQCLGEIKGNESVKKELKNFASQLMQRIN</sequence>
<dbReference type="GO" id="GO:0008299">
    <property type="term" value="P:isoprenoid biosynthetic process"/>
    <property type="evidence" value="ECO:0007669"/>
    <property type="project" value="InterPro"/>
</dbReference>
<dbReference type="EMBL" id="BAMD01000003">
    <property type="protein sequence ID" value="GAF01821.1"/>
    <property type="molecule type" value="Genomic_DNA"/>
</dbReference>
<evidence type="ECO:0000313" key="8">
    <source>
        <dbReference type="Proteomes" id="UP000019402"/>
    </source>
</evidence>
<dbReference type="PROSITE" id="PS00444">
    <property type="entry name" value="POLYPRENYL_SYNTHASE_2"/>
    <property type="match status" value="1"/>
</dbReference>
<dbReference type="SFLD" id="SFLDG01017">
    <property type="entry name" value="Polyprenyl_Transferase_Like"/>
    <property type="match status" value="1"/>
</dbReference>
<evidence type="ECO:0000256" key="6">
    <source>
        <dbReference type="RuleBase" id="RU004466"/>
    </source>
</evidence>
<evidence type="ECO:0000256" key="2">
    <source>
        <dbReference type="ARBA" id="ARBA00006706"/>
    </source>
</evidence>
<evidence type="ECO:0000313" key="7">
    <source>
        <dbReference type="EMBL" id="GAF01821.1"/>
    </source>
</evidence>
<keyword evidence="3 6" id="KW-0808">Transferase</keyword>
<dbReference type="OrthoDB" id="9805316at2"/>
<dbReference type="eggNOG" id="COG0142">
    <property type="taxonomic scope" value="Bacteria"/>
</dbReference>
<comment type="cofactor">
    <cofactor evidence="1">
        <name>Mg(2+)</name>
        <dbReference type="ChEBI" id="CHEBI:18420"/>
    </cofactor>
</comment>
<keyword evidence="5" id="KW-0460">Magnesium</keyword>
<dbReference type="Gene3D" id="1.10.600.10">
    <property type="entry name" value="Farnesyl Diphosphate Synthase"/>
    <property type="match status" value="1"/>
</dbReference>
<dbReference type="GO" id="GO:0046872">
    <property type="term" value="F:metal ion binding"/>
    <property type="evidence" value="ECO:0007669"/>
    <property type="project" value="UniProtKB-KW"/>
</dbReference>
<evidence type="ECO:0000256" key="3">
    <source>
        <dbReference type="ARBA" id="ARBA00022679"/>
    </source>
</evidence>
<name>W7YBK3_9BACT</name>
<evidence type="ECO:0000256" key="5">
    <source>
        <dbReference type="ARBA" id="ARBA00022842"/>
    </source>
</evidence>
<dbReference type="InterPro" id="IPR000092">
    <property type="entry name" value="Polyprenyl_synt"/>
</dbReference>
<dbReference type="GO" id="GO:0004659">
    <property type="term" value="F:prenyltransferase activity"/>
    <property type="evidence" value="ECO:0007669"/>
    <property type="project" value="InterPro"/>
</dbReference>
<dbReference type="InterPro" id="IPR008949">
    <property type="entry name" value="Isoprenoid_synthase_dom_sf"/>
</dbReference>
<accession>W7YBK3</accession>
<evidence type="ECO:0000256" key="4">
    <source>
        <dbReference type="ARBA" id="ARBA00022723"/>
    </source>
</evidence>
<comment type="similarity">
    <text evidence="2 6">Belongs to the FPP/GGPP synthase family.</text>
</comment>
<keyword evidence="4" id="KW-0479">Metal-binding</keyword>
<evidence type="ECO:0000256" key="1">
    <source>
        <dbReference type="ARBA" id="ARBA00001946"/>
    </source>
</evidence>
<reference evidence="7 8" key="1">
    <citation type="journal article" date="2014" name="Genome Announc.">
        <title>Draft Genome Sequence of Cytophaga fermentans JCM 21142T, a Facultative Anaerobe Isolated from Marine Mud.</title>
        <authorList>
            <person name="Starns D."/>
            <person name="Oshima K."/>
            <person name="Suda W."/>
            <person name="Iino T."/>
            <person name="Yuki M."/>
            <person name="Inoue J."/>
            <person name="Kitamura K."/>
            <person name="Iida T."/>
            <person name="Darby A."/>
            <person name="Hattori M."/>
            <person name="Ohkuma M."/>
        </authorList>
    </citation>
    <scope>NUCLEOTIDE SEQUENCE [LARGE SCALE GENOMIC DNA]</scope>
    <source>
        <strain evidence="7 8">JCM 21142</strain>
    </source>
</reference>
<gene>
    <name evidence="7" type="ORF">JCM21142_438</name>
</gene>
<protein>
    <submittedName>
        <fullName evidence="7">Heptaprenyl diphosphate synthase component 2</fullName>
    </submittedName>
</protein>
<dbReference type="Proteomes" id="UP000019402">
    <property type="component" value="Unassembled WGS sequence"/>
</dbReference>
<dbReference type="AlphaFoldDB" id="W7YBK3"/>
<dbReference type="CDD" id="cd00685">
    <property type="entry name" value="Trans_IPPS_HT"/>
    <property type="match status" value="1"/>
</dbReference>